<feature type="compositionally biased region" description="Basic and acidic residues" evidence="1">
    <location>
        <begin position="14"/>
        <end position="30"/>
    </location>
</feature>
<feature type="domain" description="HTH cro/C1-type" evidence="2">
    <location>
        <begin position="63"/>
        <end position="116"/>
    </location>
</feature>
<proteinExistence type="predicted"/>
<keyword evidence="4" id="KW-1185">Reference proteome</keyword>
<feature type="region of interest" description="Disordered" evidence="1">
    <location>
        <begin position="151"/>
        <end position="181"/>
    </location>
</feature>
<gene>
    <name evidence="3" type="ORF">NCTC13316_03414</name>
</gene>
<dbReference type="Proteomes" id="UP000254794">
    <property type="component" value="Unassembled WGS sequence"/>
</dbReference>
<dbReference type="GO" id="GO:0003677">
    <property type="term" value="F:DNA binding"/>
    <property type="evidence" value="ECO:0007669"/>
    <property type="project" value="InterPro"/>
</dbReference>
<dbReference type="InterPro" id="IPR001387">
    <property type="entry name" value="Cro/C1-type_HTH"/>
</dbReference>
<organism evidence="3 4">
    <name type="scientific">Legionella busanensis</name>
    <dbReference type="NCBI Taxonomy" id="190655"/>
    <lineage>
        <taxon>Bacteria</taxon>
        <taxon>Pseudomonadati</taxon>
        <taxon>Pseudomonadota</taxon>
        <taxon>Gammaproteobacteria</taxon>
        <taxon>Legionellales</taxon>
        <taxon>Legionellaceae</taxon>
        <taxon>Legionella</taxon>
    </lineage>
</organism>
<evidence type="ECO:0000313" key="3">
    <source>
        <dbReference type="EMBL" id="STX81541.1"/>
    </source>
</evidence>
<dbReference type="EMBL" id="UGOD01000006">
    <property type="protein sequence ID" value="STX81541.1"/>
    <property type="molecule type" value="Genomic_DNA"/>
</dbReference>
<name>A0A378KDE6_9GAMM</name>
<feature type="region of interest" description="Disordered" evidence="1">
    <location>
        <begin position="1"/>
        <end position="40"/>
    </location>
</feature>
<dbReference type="InterPro" id="IPR010982">
    <property type="entry name" value="Lambda_DNA-bd_dom_sf"/>
</dbReference>
<dbReference type="Gene3D" id="1.10.260.40">
    <property type="entry name" value="lambda repressor-like DNA-binding domains"/>
    <property type="match status" value="1"/>
</dbReference>
<evidence type="ECO:0000259" key="2">
    <source>
        <dbReference type="PROSITE" id="PS50943"/>
    </source>
</evidence>
<evidence type="ECO:0000256" key="1">
    <source>
        <dbReference type="SAM" id="MobiDB-lite"/>
    </source>
</evidence>
<dbReference type="PROSITE" id="PS50943">
    <property type="entry name" value="HTH_CROC1"/>
    <property type="match status" value="1"/>
</dbReference>
<reference evidence="3 4" key="1">
    <citation type="submission" date="2018-06" db="EMBL/GenBank/DDBJ databases">
        <authorList>
            <consortium name="Pathogen Informatics"/>
            <person name="Doyle S."/>
        </authorList>
    </citation>
    <scope>NUCLEOTIDE SEQUENCE [LARGE SCALE GENOMIC DNA]</scope>
    <source>
        <strain evidence="3 4">NCTC13316</strain>
    </source>
</reference>
<dbReference type="CDD" id="cd00093">
    <property type="entry name" value="HTH_XRE"/>
    <property type="match status" value="1"/>
</dbReference>
<dbReference type="SUPFAM" id="SSF47413">
    <property type="entry name" value="lambda repressor-like DNA-binding domains"/>
    <property type="match status" value="1"/>
</dbReference>
<sequence>MKMNEVSTTPKSKSKTDWDKLRKMTNKEIAEAANSDPDAPLYSKEKLKSMGFKRVNPIQEVDVKFIRGKLEMSQEEFAQIFGFNKRTLEGWEQNRRKPMGAAKLFLKLIEINPEAVAQALEKLQNIEERSCNLVKEIDALPKKLLWKTPSFKSQRKDSARPPKKNLKNPNTNEDIYKSLKD</sequence>
<protein>
    <submittedName>
        <fullName evidence="3">MerR family bacterial regulatory protein</fullName>
    </submittedName>
</protein>
<accession>A0A378KDE6</accession>
<feature type="compositionally biased region" description="Polar residues" evidence="1">
    <location>
        <begin position="1"/>
        <end position="11"/>
    </location>
</feature>
<dbReference type="AlphaFoldDB" id="A0A378KDE6"/>
<dbReference type="RefSeq" id="WP_176579745.1">
    <property type="nucleotide sequence ID" value="NZ_CAAAHP010000008.1"/>
</dbReference>
<evidence type="ECO:0000313" key="4">
    <source>
        <dbReference type="Proteomes" id="UP000254794"/>
    </source>
</evidence>